<keyword evidence="1" id="KW-1133">Transmembrane helix</keyword>
<keyword evidence="1" id="KW-0812">Transmembrane</keyword>
<accession>A0AAV6USG6</accession>
<dbReference type="EMBL" id="JAFNEN010000293">
    <property type="protein sequence ID" value="KAG8186699.1"/>
    <property type="molecule type" value="Genomic_DNA"/>
</dbReference>
<keyword evidence="3" id="KW-1185">Reference proteome</keyword>
<proteinExistence type="predicted"/>
<name>A0AAV6USG6_9ARAC</name>
<protein>
    <submittedName>
        <fullName evidence="2">Uncharacterized protein</fullName>
    </submittedName>
</protein>
<reference evidence="2 3" key="1">
    <citation type="journal article" date="2022" name="Nat. Ecol. Evol.">
        <title>A masculinizing supergene underlies an exaggerated male reproductive morph in a spider.</title>
        <authorList>
            <person name="Hendrickx F."/>
            <person name="De Corte Z."/>
            <person name="Sonet G."/>
            <person name="Van Belleghem S.M."/>
            <person name="Kostlbacher S."/>
            <person name="Vangestel C."/>
        </authorList>
    </citation>
    <scope>NUCLEOTIDE SEQUENCE [LARGE SCALE GENOMIC DNA]</scope>
    <source>
        <strain evidence="2">W744_W776</strain>
    </source>
</reference>
<feature type="transmembrane region" description="Helical" evidence="1">
    <location>
        <begin position="57"/>
        <end position="74"/>
    </location>
</feature>
<evidence type="ECO:0000313" key="2">
    <source>
        <dbReference type="EMBL" id="KAG8186699.1"/>
    </source>
</evidence>
<gene>
    <name evidence="2" type="ORF">JTE90_015637</name>
</gene>
<sequence length="78" mass="8434">MLRVFETRSMDLSSAFKILGKGGGEGWNWDFNSKSLAAKNNSSTCVLSANDFLKKPWNVLLGLCVLLLLGPGLVNCGE</sequence>
<comment type="caution">
    <text evidence="2">The sequence shown here is derived from an EMBL/GenBank/DDBJ whole genome shotgun (WGS) entry which is preliminary data.</text>
</comment>
<keyword evidence="1" id="KW-0472">Membrane</keyword>
<dbReference type="AlphaFoldDB" id="A0AAV6USG6"/>
<organism evidence="2 3">
    <name type="scientific">Oedothorax gibbosus</name>
    <dbReference type="NCBI Taxonomy" id="931172"/>
    <lineage>
        <taxon>Eukaryota</taxon>
        <taxon>Metazoa</taxon>
        <taxon>Ecdysozoa</taxon>
        <taxon>Arthropoda</taxon>
        <taxon>Chelicerata</taxon>
        <taxon>Arachnida</taxon>
        <taxon>Araneae</taxon>
        <taxon>Araneomorphae</taxon>
        <taxon>Entelegynae</taxon>
        <taxon>Araneoidea</taxon>
        <taxon>Linyphiidae</taxon>
        <taxon>Erigoninae</taxon>
        <taxon>Oedothorax</taxon>
    </lineage>
</organism>
<evidence type="ECO:0000256" key="1">
    <source>
        <dbReference type="SAM" id="Phobius"/>
    </source>
</evidence>
<dbReference type="Proteomes" id="UP000827092">
    <property type="component" value="Unassembled WGS sequence"/>
</dbReference>
<evidence type="ECO:0000313" key="3">
    <source>
        <dbReference type="Proteomes" id="UP000827092"/>
    </source>
</evidence>